<dbReference type="EMBL" id="FUWZ01000011">
    <property type="protein sequence ID" value="SKA48306.1"/>
    <property type="molecule type" value="Genomic_DNA"/>
</dbReference>
<dbReference type="GO" id="GO:0016706">
    <property type="term" value="F:2-oxoglutarate-dependent dioxygenase activity"/>
    <property type="evidence" value="ECO:0007669"/>
    <property type="project" value="UniProtKB-ARBA"/>
</dbReference>
<accession>A0A1T4U6N8</accession>
<feature type="domain" description="TauD/TfdA-like" evidence="4">
    <location>
        <begin position="20"/>
        <end position="313"/>
    </location>
</feature>
<keyword evidence="3" id="KW-0045">Antibiotic biosynthesis</keyword>
<name>A0A1T4U6N8_9BACT</name>
<dbReference type="Pfam" id="PF02668">
    <property type="entry name" value="TauD"/>
    <property type="match status" value="1"/>
</dbReference>
<organism evidence="5 6">
    <name type="scientific">Chitinophaga eiseniae</name>
    <dbReference type="NCBI Taxonomy" id="634771"/>
    <lineage>
        <taxon>Bacteria</taxon>
        <taxon>Pseudomonadati</taxon>
        <taxon>Bacteroidota</taxon>
        <taxon>Chitinophagia</taxon>
        <taxon>Chitinophagales</taxon>
        <taxon>Chitinophagaceae</taxon>
        <taxon>Chitinophaga</taxon>
    </lineage>
</organism>
<gene>
    <name evidence="5" type="ORF">SAMN04488128_11118</name>
</gene>
<keyword evidence="2" id="KW-0560">Oxidoreductase</keyword>
<evidence type="ECO:0000313" key="6">
    <source>
        <dbReference type="Proteomes" id="UP000190367"/>
    </source>
</evidence>
<proteinExistence type="predicted"/>
<evidence type="ECO:0000313" key="5">
    <source>
        <dbReference type="EMBL" id="SKA48306.1"/>
    </source>
</evidence>
<dbReference type="GO" id="GO:0017000">
    <property type="term" value="P:antibiotic biosynthetic process"/>
    <property type="evidence" value="ECO:0007669"/>
    <property type="project" value="UniProtKB-KW"/>
</dbReference>
<evidence type="ECO:0000256" key="3">
    <source>
        <dbReference type="ARBA" id="ARBA00023194"/>
    </source>
</evidence>
<protein>
    <submittedName>
        <fullName evidence="5">Taurine catabolism dioxygenase TauD, TfdA family</fullName>
    </submittedName>
</protein>
<reference evidence="6" key="1">
    <citation type="submission" date="2017-02" db="EMBL/GenBank/DDBJ databases">
        <authorList>
            <person name="Varghese N."/>
            <person name="Submissions S."/>
        </authorList>
    </citation>
    <scope>NUCLEOTIDE SEQUENCE [LARGE SCALE GENOMIC DNA]</scope>
    <source>
        <strain evidence="6">DSM 22224</strain>
    </source>
</reference>
<dbReference type="STRING" id="634771.SAMN04488128_11118"/>
<dbReference type="RefSeq" id="WP_078673367.1">
    <property type="nucleotide sequence ID" value="NZ_FUWZ01000011.1"/>
</dbReference>
<evidence type="ECO:0000256" key="1">
    <source>
        <dbReference type="ARBA" id="ARBA00001954"/>
    </source>
</evidence>
<evidence type="ECO:0000256" key="2">
    <source>
        <dbReference type="ARBA" id="ARBA00023002"/>
    </source>
</evidence>
<sequence length="317" mass="35647">MSNLKDTGNGQLPQLIQLADLPADEFVSYFRHHRGEIAEKLLTSGAVKFTGVEISSLDTFQHIVNSISTRFLSYIDGNSPRTKLSENVYTSTEYDNAMKITMHNELSYSARWPGQLFFSCIQPAATAGETLLADSRRIVEVMNKDIVSEVSAKGVRYVRNLQGGMGIGPTWQETFETEDPAQAEAYCRSYNIAFEWGDNNSLRLKQFSKGIIHHRHSGELLWFNQIDQFHPFHLGEDLYEAMVAAYGDPSDFPTYVTFGDGSPVSDDMVQEILTTIDSVTIAPAWRKNELLIVDNEMVCHGRNPFTGERRVLVAMSE</sequence>
<dbReference type="InterPro" id="IPR050411">
    <property type="entry name" value="AlphaKG_dependent_hydroxylases"/>
</dbReference>
<keyword evidence="6" id="KW-1185">Reference proteome</keyword>
<dbReference type="OrthoDB" id="9769888at2"/>
<dbReference type="Gene3D" id="3.60.130.10">
    <property type="entry name" value="Clavaminate synthase-like"/>
    <property type="match status" value="1"/>
</dbReference>
<comment type="cofactor">
    <cofactor evidence="1">
        <name>Fe(2+)</name>
        <dbReference type="ChEBI" id="CHEBI:29033"/>
    </cofactor>
</comment>
<keyword evidence="5" id="KW-0223">Dioxygenase</keyword>
<dbReference type="InterPro" id="IPR003819">
    <property type="entry name" value="TauD/TfdA-like"/>
</dbReference>
<dbReference type="Proteomes" id="UP000190367">
    <property type="component" value="Unassembled WGS sequence"/>
</dbReference>
<evidence type="ECO:0000259" key="4">
    <source>
        <dbReference type="Pfam" id="PF02668"/>
    </source>
</evidence>
<dbReference type="AlphaFoldDB" id="A0A1T4U6N8"/>
<dbReference type="PANTHER" id="PTHR10696:SF56">
    <property type="entry name" value="TAUD_TFDA-LIKE DOMAIN-CONTAINING PROTEIN"/>
    <property type="match status" value="1"/>
</dbReference>
<dbReference type="InterPro" id="IPR042098">
    <property type="entry name" value="TauD-like_sf"/>
</dbReference>
<dbReference type="SUPFAM" id="SSF51197">
    <property type="entry name" value="Clavaminate synthase-like"/>
    <property type="match status" value="1"/>
</dbReference>
<dbReference type="PANTHER" id="PTHR10696">
    <property type="entry name" value="GAMMA-BUTYROBETAINE HYDROXYLASE-RELATED"/>
    <property type="match status" value="1"/>
</dbReference>